<evidence type="ECO:0000313" key="4">
    <source>
        <dbReference type="Proteomes" id="UP000799421"/>
    </source>
</evidence>
<feature type="chain" id="PRO_5025484109" evidence="2">
    <location>
        <begin position="20"/>
        <end position="405"/>
    </location>
</feature>
<protein>
    <submittedName>
        <fullName evidence="3">Lytic polysaccharide monooxygenase</fullName>
    </submittedName>
</protein>
<keyword evidence="4" id="KW-1185">Reference proteome</keyword>
<organism evidence="3 4">
    <name type="scientific">Piedraia hortae CBS 480.64</name>
    <dbReference type="NCBI Taxonomy" id="1314780"/>
    <lineage>
        <taxon>Eukaryota</taxon>
        <taxon>Fungi</taxon>
        <taxon>Dikarya</taxon>
        <taxon>Ascomycota</taxon>
        <taxon>Pezizomycotina</taxon>
        <taxon>Dothideomycetes</taxon>
        <taxon>Dothideomycetidae</taxon>
        <taxon>Capnodiales</taxon>
        <taxon>Piedraiaceae</taxon>
        <taxon>Piedraia</taxon>
    </lineage>
</organism>
<keyword evidence="2" id="KW-0732">Signal</keyword>
<dbReference type="PANTHER" id="PTHR36182:SF2">
    <property type="entry name" value="LYTIC POLYSACCHARIDE MONOOXYGENASE"/>
    <property type="match status" value="1"/>
</dbReference>
<feature type="compositionally biased region" description="Low complexity" evidence="1">
    <location>
        <begin position="304"/>
        <end position="315"/>
    </location>
</feature>
<keyword evidence="3" id="KW-0560">Oxidoreductase</keyword>
<dbReference type="EMBL" id="MU006008">
    <property type="protein sequence ID" value="KAF2858542.1"/>
    <property type="molecule type" value="Genomic_DNA"/>
</dbReference>
<dbReference type="Proteomes" id="UP000799421">
    <property type="component" value="Unassembled WGS sequence"/>
</dbReference>
<accession>A0A6A7BTY4</accession>
<gene>
    <name evidence="3" type="ORF">K470DRAFT_259721</name>
</gene>
<name>A0A6A7BTY4_9PEZI</name>
<dbReference type="PANTHER" id="PTHR36182">
    <property type="entry name" value="PROTEIN, PUTATIVE (AFU_ORTHOLOGUE AFUA_6G10930)-RELATED"/>
    <property type="match status" value="1"/>
</dbReference>
<evidence type="ECO:0000313" key="3">
    <source>
        <dbReference type="EMBL" id="KAF2858542.1"/>
    </source>
</evidence>
<dbReference type="OrthoDB" id="2342176at2759"/>
<dbReference type="GO" id="GO:0004497">
    <property type="term" value="F:monooxygenase activity"/>
    <property type="evidence" value="ECO:0007669"/>
    <property type="project" value="UniProtKB-KW"/>
</dbReference>
<dbReference type="Gene3D" id="2.70.50.70">
    <property type="match status" value="1"/>
</dbReference>
<feature type="compositionally biased region" description="Polar residues" evidence="1">
    <location>
        <begin position="278"/>
        <end position="302"/>
    </location>
</feature>
<proteinExistence type="predicted"/>
<feature type="signal peptide" evidence="2">
    <location>
        <begin position="1"/>
        <end position="19"/>
    </location>
</feature>
<evidence type="ECO:0000256" key="1">
    <source>
        <dbReference type="SAM" id="MobiDB-lite"/>
    </source>
</evidence>
<evidence type="ECO:0000256" key="2">
    <source>
        <dbReference type="SAM" id="SignalP"/>
    </source>
</evidence>
<sequence length="405" mass="42920">MYAAALIIIGLSLMHTANAHFCMLTPSPIPESAQKPPLQISGSDFPCHGANIPTSGGATMEAGSTQHLSWDLEGGNSYIIHGGGSCQVSITYETEPAKLKDPKNWFVIYSIEGGCPTNSVENYLNGTYKGPQGDYTGSVLCTDPRSNGVDCINEFDFTIPKGVKSGHAILSWTWFPSLGMGRDMYQNCVNVDLVGGDGSEMGKFPTLFVANVHQIGGEQCPTTKSYDLQFPFPGAYTTTKRPPESATGATVLPFATPEGASCSMNGAPRGDLAAQAYDQPTSTASPQASPADQDQNAPTDITTLPPSLSKSAASVASKQTTQPVCLTNGKPGNCITYAISTLATTAKASPTPTKAGAPTPQHQQPQPAPTQKMCNILVCGYRSTLRMILGIRDCEWQRRACPKWL</sequence>
<reference evidence="3" key="1">
    <citation type="journal article" date="2020" name="Stud. Mycol.">
        <title>101 Dothideomycetes genomes: a test case for predicting lifestyles and emergence of pathogens.</title>
        <authorList>
            <person name="Haridas S."/>
            <person name="Albert R."/>
            <person name="Binder M."/>
            <person name="Bloem J."/>
            <person name="Labutti K."/>
            <person name="Salamov A."/>
            <person name="Andreopoulos B."/>
            <person name="Baker S."/>
            <person name="Barry K."/>
            <person name="Bills G."/>
            <person name="Bluhm B."/>
            <person name="Cannon C."/>
            <person name="Castanera R."/>
            <person name="Culley D."/>
            <person name="Daum C."/>
            <person name="Ezra D."/>
            <person name="Gonzalez J."/>
            <person name="Henrissat B."/>
            <person name="Kuo A."/>
            <person name="Liang C."/>
            <person name="Lipzen A."/>
            <person name="Lutzoni F."/>
            <person name="Magnuson J."/>
            <person name="Mondo S."/>
            <person name="Nolan M."/>
            <person name="Ohm R."/>
            <person name="Pangilinan J."/>
            <person name="Park H.-J."/>
            <person name="Ramirez L."/>
            <person name="Alfaro M."/>
            <person name="Sun H."/>
            <person name="Tritt A."/>
            <person name="Yoshinaga Y."/>
            <person name="Zwiers L.-H."/>
            <person name="Turgeon B."/>
            <person name="Goodwin S."/>
            <person name="Spatafora J."/>
            <person name="Crous P."/>
            <person name="Grigoriev I."/>
        </authorList>
    </citation>
    <scope>NUCLEOTIDE SEQUENCE</scope>
    <source>
        <strain evidence="3">CBS 480.64</strain>
    </source>
</reference>
<dbReference type="AlphaFoldDB" id="A0A6A7BTY4"/>
<keyword evidence="3" id="KW-0503">Monooxygenase</keyword>
<feature type="region of interest" description="Disordered" evidence="1">
    <location>
        <begin position="348"/>
        <end position="369"/>
    </location>
</feature>
<feature type="region of interest" description="Disordered" evidence="1">
    <location>
        <begin position="277"/>
        <end position="315"/>
    </location>
</feature>